<dbReference type="RefSeq" id="WP_245825072.1">
    <property type="nucleotide sequence ID" value="NZ_BJXS01000008.1"/>
</dbReference>
<name>A0A1U9KN79_9PROT</name>
<sequence>MKRLSCMLTAVLGGALASAGHAVTLPHPATGYRVEVFAPDVPSAREMTLGPSGTIFVGSMNAGNVYAITYDPLHPDHAARVHVVAHDLDMPVGVAFHNGTLYVADVARILVLPNIMSSLDAPPQPRELVKGLPWRAGDHDWRFIAFGPDDKLYVPIGAPCNICSVGHDFGKILRMDADGGHRQDIAFGIRNSVGFDWQPDTRKLWFTDNGRDNLGDDIPSDELNRLDHEGQEFGYPYCHQGDITDPVFGKGHSCTNYTPPVAKLGAHVAALGMRFYRMGDWPGLHDGIIVAEHGSWNRGTPSGYRVVGISRDMNQQVLLDFRDADGHVLGRPADVQPLPDGSVLVSDDRQGAIFRLLRDKR</sequence>
<dbReference type="InterPro" id="IPR011042">
    <property type="entry name" value="6-blade_b-propeller_TolB-like"/>
</dbReference>
<dbReference type="InterPro" id="IPR011041">
    <property type="entry name" value="Quinoprot_gluc/sorb_DH_b-prop"/>
</dbReference>
<gene>
    <name evidence="1" type="ORF">A0U93_03485</name>
</gene>
<evidence type="ECO:0000313" key="2">
    <source>
        <dbReference type="Proteomes" id="UP000188604"/>
    </source>
</evidence>
<dbReference type="SUPFAM" id="SSF50952">
    <property type="entry name" value="Soluble quinoprotein glucose dehydrogenase"/>
    <property type="match status" value="1"/>
</dbReference>
<dbReference type="STRING" id="320497.A0U93_03485"/>
<accession>A0A1U9KN79</accession>
<protein>
    <submittedName>
        <fullName evidence="1">Sorbosone dehydrogenase</fullName>
    </submittedName>
</protein>
<dbReference type="KEGG" id="nch:A0U93_03485"/>
<dbReference type="PANTHER" id="PTHR19328:SF40">
    <property type="entry name" value="BLL0591 PROTEIN"/>
    <property type="match status" value="1"/>
</dbReference>
<evidence type="ECO:0000313" key="1">
    <source>
        <dbReference type="EMBL" id="AQS87150.1"/>
    </source>
</evidence>
<dbReference type="EMBL" id="CP014691">
    <property type="protein sequence ID" value="AQS87150.1"/>
    <property type="molecule type" value="Genomic_DNA"/>
</dbReference>
<dbReference type="PANTHER" id="PTHR19328">
    <property type="entry name" value="HEDGEHOG-INTERACTING PROTEIN"/>
    <property type="match status" value="1"/>
</dbReference>
<dbReference type="Proteomes" id="UP000188604">
    <property type="component" value="Chromosome"/>
</dbReference>
<reference evidence="1 2" key="1">
    <citation type="submission" date="2016-03" db="EMBL/GenBank/DDBJ databases">
        <title>Acetic acid bacteria sequencing.</title>
        <authorList>
            <person name="Brandt J."/>
            <person name="Jakob F."/>
            <person name="Vogel R.F."/>
        </authorList>
    </citation>
    <scope>NUCLEOTIDE SEQUENCE [LARGE SCALE GENOMIC DNA]</scope>
    <source>
        <strain evidence="1 2">NBRC 101099</strain>
    </source>
</reference>
<proteinExistence type="predicted"/>
<dbReference type="AlphaFoldDB" id="A0A1U9KN79"/>
<organism evidence="1 2">
    <name type="scientific">Neoasaia chiangmaiensis</name>
    <dbReference type="NCBI Taxonomy" id="320497"/>
    <lineage>
        <taxon>Bacteria</taxon>
        <taxon>Pseudomonadati</taxon>
        <taxon>Pseudomonadota</taxon>
        <taxon>Alphaproteobacteria</taxon>
        <taxon>Acetobacterales</taxon>
        <taxon>Acetobacteraceae</taxon>
        <taxon>Neoasaia</taxon>
    </lineage>
</organism>
<dbReference type="InterPro" id="IPR012938">
    <property type="entry name" value="Glc/Sorbosone_DH"/>
</dbReference>
<dbReference type="Gene3D" id="2.120.10.30">
    <property type="entry name" value="TolB, C-terminal domain"/>
    <property type="match status" value="1"/>
</dbReference>
<keyword evidence="2" id="KW-1185">Reference proteome</keyword>
<dbReference type="Pfam" id="PF07995">
    <property type="entry name" value="GSDH"/>
    <property type="match status" value="1"/>
</dbReference>